<keyword evidence="3" id="KW-1185">Reference proteome</keyword>
<dbReference type="Proteomes" id="UP000593574">
    <property type="component" value="Unassembled WGS sequence"/>
</dbReference>
<protein>
    <submittedName>
        <fullName evidence="2">Uncharacterized protein</fullName>
    </submittedName>
</protein>
<dbReference type="Gene3D" id="2.40.70.10">
    <property type="entry name" value="Acid Proteases"/>
    <property type="match status" value="1"/>
</dbReference>
<proteinExistence type="predicted"/>
<dbReference type="EMBL" id="JABEZV010000009">
    <property type="protein sequence ID" value="MBA0721493.1"/>
    <property type="molecule type" value="Genomic_DNA"/>
</dbReference>
<name>A0A7J9ABQ5_9ROSI</name>
<evidence type="ECO:0000313" key="3">
    <source>
        <dbReference type="Proteomes" id="UP000593574"/>
    </source>
</evidence>
<gene>
    <name evidence="2" type="ORF">Golax_009031</name>
</gene>
<dbReference type="AlphaFoldDB" id="A0A7J9ABQ5"/>
<evidence type="ECO:0000256" key="1">
    <source>
        <dbReference type="SAM" id="MobiDB-lite"/>
    </source>
</evidence>
<dbReference type="Pfam" id="PF08284">
    <property type="entry name" value="RVP_2"/>
    <property type="match status" value="1"/>
</dbReference>
<comment type="caution">
    <text evidence="2">The sequence shown here is derived from an EMBL/GenBank/DDBJ whole genome shotgun (WGS) entry which is preliminary data.</text>
</comment>
<evidence type="ECO:0000313" key="2">
    <source>
        <dbReference type="EMBL" id="MBA0721493.1"/>
    </source>
</evidence>
<dbReference type="SUPFAM" id="SSF50630">
    <property type="entry name" value="Acid proteases"/>
    <property type="match status" value="1"/>
</dbReference>
<feature type="region of interest" description="Disordered" evidence="1">
    <location>
        <begin position="1"/>
        <end position="72"/>
    </location>
</feature>
<feature type="compositionally biased region" description="Low complexity" evidence="1">
    <location>
        <begin position="43"/>
        <end position="53"/>
    </location>
</feature>
<sequence>MAEAKSFVELGPTKDKFESSKPNGKGNSERNHEKDGEGHSDDGNSTDSTSGNGKPRDAKQGSNNPRDKGKRIKCFLCQGPHMARKCPKKVMISVIKKKDEPKKEAKPIEGKTSRLNLMKRSALIDTRASNLFKSEKVMKKLGLSIKKSNKNIKTVNSDEAPTVGVVRNVELQISEWKGKEDFEVIQLDDYDYVLGLNFLDKI</sequence>
<dbReference type="CDD" id="cd00303">
    <property type="entry name" value="retropepsin_like"/>
    <property type="match status" value="1"/>
</dbReference>
<organism evidence="2 3">
    <name type="scientific">Gossypium laxum</name>
    <dbReference type="NCBI Taxonomy" id="34288"/>
    <lineage>
        <taxon>Eukaryota</taxon>
        <taxon>Viridiplantae</taxon>
        <taxon>Streptophyta</taxon>
        <taxon>Embryophyta</taxon>
        <taxon>Tracheophyta</taxon>
        <taxon>Spermatophyta</taxon>
        <taxon>Magnoliopsida</taxon>
        <taxon>eudicotyledons</taxon>
        <taxon>Gunneridae</taxon>
        <taxon>Pentapetalae</taxon>
        <taxon>rosids</taxon>
        <taxon>malvids</taxon>
        <taxon>Malvales</taxon>
        <taxon>Malvaceae</taxon>
        <taxon>Malvoideae</taxon>
        <taxon>Gossypium</taxon>
    </lineage>
</organism>
<feature type="compositionally biased region" description="Basic and acidic residues" evidence="1">
    <location>
        <begin position="27"/>
        <end position="42"/>
    </location>
</feature>
<reference evidence="2 3" key="1">
    <citation type="journal article" date="2019" name="Genome Biol. Evol.">
        <title>Insights into the evolution of the New World diploid cottons (Gossypium, subgenus Houzingenia) based on genome sequencing.</title>
        <authorList>
            <person name="Grover C.E."/>
            <person name="Arick M.A. 2nd"/>
            <person name="Thrash A."/>
            <person name="Conover J.L."/>
            <person name="Sanders W.S."/>
            <person name="Peterson D.G."/>
            <person name="Frelichowski J.E."/>
            <person name="Scheffler J.A."/>
            <person name="Scheffler B.E."/>
            <person name="Wendel J.F."/>
        </authorList>
    </citation>
    <scope>NUCLEOTIDE SEQUENCE [LARGE SCALE GENOMIC DNA]</scope>
    <source>
        <strain evidence="2">4</strain>
        <tissue evidence="2">Leaf</tissue>
    </source>
</reference>
<accession>A0A7J9ABQ5</accession>
<dbReference type="InterPro" id="IPR021109">
    <property type="entry name" value="Peptidase_aspartic_dom_sf"/>
</dbReference>